<dbReference type="Gene3D" id="4.10.60.10">
    <property type="entry name" value="Zinc finger, CCHC-type"/>
    <property type="match status" value="1"/>
</dbReference>
<evidence type="ECO:0000313" key="3">
    <source>
        <dbReference type="EMBL" id="KZV22124.1"/>
    </source>
</evidence>
<dbReference type="PROSITE" id="PS50158">
    <property type="entry name" value="ZF_CCHC"/>
    <property type="match status" value="1"/>
</dbReference>
<feature type="domain" description="CCHC-type" evidence="2">
    <location>
        <begin position="231"/>
        <end position="245"/>
    </location>
</feature>
<evidence type="ECO:0000259" key="2">
    <source>
        <dbReference type="PROSITE" id="PS50158"/>
    </source>
</evidence>
<proteinExistence type="predicted"/>
<keyword evidence="4" id="KW-1185">Reference proteome</keyword>
<dbReference type="Proteomes" id="UP000250235">
    <property type="component" value="Unassembled WGS sequence"/>
</dbReference>
<dbReference type="Pfam" id="PF14223">
    <property type="entry name" value="Retrotran_gag_2"/>
    <property type="match status" value="1"/>
</dbReference>
<dbReference type="Pfam" id="PF00098">
    <property type="entry name" value="zf-CCHC"/>
    <property type="match status" value="1"/>
</dbReference>
<dbReference type="InterPro" id="IPR001878">
    <property type="entry name" value="Znf_CCHC"/>
</dbReference>
<dbReference type="SUPFAM" id="SSF57756">
    <property type="entry name" value="Retrovirus zinc finger-like domains"/>
    <property type="match status" value="1"/>
</dbReference>
<dbReference type="InterPro" id="IPR036875">
    <property type="entry name" value="Znf_CCHC_sf"/>
</dbReference>
<reference evidence="3 4" key="1">
    <citation type="journal article" date="2015" name="Proc. Natl. Acad. Sci. U.S.A.">
        <title>The resurrection genome of Boea hygrometrica: A blueprint for survival of dehydration.</title>
        <authorList>
            <person name="Xiao L."/>
            <person name="Yang G."/>
            <person name="Zhang L."/>
            <person name="Yang X."/>
            <person name="Zhao S."/>
            <person name="Ji Z."/>
            <person name="Zhou Q."/>
            <person name="Hu M."/>
            <person name="Wang Y."/>
            <person name="Chen M."/>
            <person name="Xu Y."/>
            <person name="Jin H."/>
            <person name="Xiao X."/>
            <person name="Hu G."/>
            <person name="Bao F."/>
            <person name="Hu Y."/>
            <person name="Wan P."/>
            <person name="Li L."/>
            <person name="Deng X."/>
            <person name="Kuang T."/>
            <person name="Xiang C."/>
            <person name="Zhu J.K."/>
            <person name="Oliver M.J."/>
            <person name="He Y."/>
        </authorList>
    </citation>
    <scope>NUCLEOTIDE SEQUENCE [LARGE SCALE GENOMIC DNA]</scope>
    <source>
        <strain evidence="4">cv. XS01</strain>
    </source>
</reference>
<sequence length="277" mass="31686">MATMTAYHLEPFNGKTDFSIWQQKMKGILIQQKVYKAIDPEAYAEDVSAAKRKEDDEYAYSSIILNLSDAVLRKCGKLDTAKLLWEKLQELYTETSLPSKMFLLEKFFRFKLDLNKDLDGNLDVFTKLIQDIKLTGDKNIDDYTPIVLLNAIPDDYADVRSAIKYGRDKITLETVISGLKSKELDLKAYKGTKPNGGEVMHVGGRSKTRYRNHMGNNGDNSRSKYIGNRTCYNCGEKGHYKADCPHPKEDKYKRDNTLLTEQSNNATDLLENYDDVF</sequence>
<dbReference type="GO" id="GO:0003676">
    <property type="term" value="F:nucleic acid binding"/>
    <property type="evidence" value="ECO:0007669"/>
    <property type="project" value="InterPro"/>
</dbReference>
<accession>A0A2Z7AK18</accession>
<keyword evidence="1" id="KW-0479">Metal-binding</keyword>
<protein>
    <recommendedName>
        <fullName evidence="2">CCHC-type domain-containing protein</fullName>
    </recommendedName>
</protein>
<keyword evidence="1" id="KW-0863">Zinc-finger</keyword>
<evidence type="ECO:0000256" key="1">
    <source>
        <dbReference type="PROSITE-ProRule" id="PRU00047"/>
    </source>
</evidence>
<keyword evidence="1" id="KW-0862">Zinc</keyword>
<dbReference type="OrthoDB" id="1730120at2759"/>
<name>A0A2Z7AK18_9LAMI</name>
<gene>
    <name evidence="3" type="ORF">F511_11652</name>
</gene>
<evidence type="ECO:0000313" key="4">
    <source>
        <dbReference type="Proteomes" id="UP000250235"/>
    </source>
</evidence>
<organism evidence="3 4">
    <name type="scientific">Dorcoceras hygrometricum</name>
    <dbReference type="NCBI Taxonomy" id="472368"/>
    <lineage>
        <taxon>Eukaryota</taxon>
        <taxon>Viridiplantae</taxon>
        <taxon>Streptophyta</taxon>
        <taxon>Embryophyta</taxon>
        <taxon>Tracheophyta</taxon>
        <taxon>Spermatophyta</taxon>
        <taxon>Magnoliopsida</taxon>
        <taxon>eudicotyledons</taxon>
        <taxon>Gunneridae</taxon>
        <taxon>Pentapetalae</taxon>
        <taxon>asterids</taxon>
        <taxon>lamiids</taxon>
        <taxon>Lamiales</taxon>
        <taxon>Gesneriaceae</taxon>
        <taxon>Didymocarpoideae</taxon>
        <taxon>Trichosporeae</taxon>
        <taxon>Loxocarpinae</taxon>
        <taxon>Dorcoceras</taxon>
    </lineage>
</organism>
<dbReference type="AlphaFoldDB" id="A0A2Z7AK18"/>
<dbReference type="GO" id="GO:0008270">
    <property type="term" value="F:zinc ion binding"/>
    <property type="evidence" value="ECO:0007669"/>
    <property type="project" value="UniProtKB-KW"/>
</dbReference>
<dbReference type="SMART" id="SM00343">
    <property type="entry name" value="ZnF_C2HC"/>
    <property type="match status" value="1"/>
</dbReference>
<dbReference type="EMBL" id="KV014454">
    <property type="protein sequence ID" value="KZV22124.1"/>
    <property type="molecule type" value="Genomic_DNA"/>
</dbReference>